<keyword evidence="2" id="KW-1185">Reference proteome</keyword>
<feature type="non-terminal residue" evidence="1">
    <location>
        <position position="1"/>
    </location>
</feature>
<organism evidence="1 2">
    <name type="scientific">Mucuna pruriens</name>
    <name type="common">Velvet bean</name>
    <name type="synonym">Dolichos pruriens</name>
    <dbReference type="NCBI Taxonomy" id="157652"/>
    <lineage>
        <taxon>Eukaryota</taxon>
        <taxon>Viridiplantae</taxon>
        <taxon>Streptophyta</taxon>
        <taxon>Embryophyta</taxon>
        <taxon>Tracheophyta</taxon>
        <taxon>Spermatophyta</taxon>
        <taxon>Magnoliopsida</taxon>
        <taxon>eudicotyledons</taxon>
        <taxon>Gunneridae</taxon>
        <taxon>Pentapetalae</taxon>
        <taxon>rosids</taxon>
        <taxon>fabids</taxon>
        <taxon>Fabales</taxon>
        <taxon>Fabaceae</taxon>
        <taxon>Papilionoideae</taxon>
        <taxon>50 kb inversion clade</taxon>
        <taxon>NPAAA clade</taxon>
        <taxon>indigoferoid/millettioid clade</taxon>
        <taxon>Phaseoleae</taxon>
        <taxon>Mucuna</taxon>
    </lineage>
</organism>
<comment type="caution">
    <text evidence="1">The sequence shown here is derived from an EMBL/GenBank/DDBJ whole genome shotgun (WGS) entry which is preliminary data.</text>
</comment>
<accession>A0A371HZA7</accession>
<dbReference type="Proteomes" id="UP000257109">
    <property type="component" value="Unassembled WGS sequence"/>
</dbReference>
<name>A0A371HZA7_MUCPR</name>
<evidence type="ECO:0000313" key="2">
    <source>
        <dbReference type="Proteomes" id="UP000257109"/>
    </source>
</evidence>
<evidence type="ECO:0000313" key="1">
    <source>
        <dbReference type="EMBL" id="RDY08128.1"/>
    </source>
</evidence>
<sequence length="133" mass="15115">MIHLEVGATSTPFLLFSLKWNNILNGTKNVRRILITSIVYAIHILKGSKLRYQCVEKIAMDLVTITQHLRKYFHSHLIMYKPRQTIKAQTLTGFIIENILALSPSLIQTLTTLFILNSTINYIEGGTLSLPFA</sequence>
<dbReference type="EMBL" id="QJKJ01001337">
    <property type="protein sequence ID" value="RDY08128.1"/>
    <property type="molecule type" value="Genomic_DNA"/>
</dbReference>
<protein>
    <submittedName>
        <fullName evidence="1">Uncharacterized protein</fullName>
    </submittedName>
</protein>
<gene>
    <name evidence="1" type="ORF">CR513_07690</name>
</gene>
<dbReference type="AlphaFoldDB" id="A0A371HZA7"/>
<proteinExistence type="predicted"/>
<reference evidence="1" key="1">
    <citation type="submission" date="2018-05" db="EMBL/GenBank/DDBJ databases">
        <title>Draft genome of Mucuna pruriens seed.</title>
        <authorList>
            <person name="Nnadi N.E."/>
            <person name="Vos R."/>
            <person name="Hasami M.H."/>
            <person name="Devisetty U.K."/>
            <person name="Aguiy J.C."/>
        </authorList>
    </citation>
    <scope>NUCLEOTIDE SEQUENCE [LARGE SCALE GENOMIC DNA]</scope>
    <source>
        <strain evidence="1">JCA_2017</strain>
    </source>
</reference>